<name>A0A9X1MTB5_9BACT</name>
<accession>A0A9X1MTB5</accession>
<dbReference type="AlphaFoldDB" id="A0A9X1MTB5"/>
<comment type="caution">
    <text evidence="1">The sequence shown here is derived from an EMBL/GenBank/DDBJ whole genome shotgun (WGS) entry which is preliminary data.</text>
</comment>
<evidence type="ECO:0000313" key="1">
    <source>
        <dbReference type="EMBL" id="MCC9631702.1"/>
    </source>
</evidence>
<proteinExistence type="predicted"/>
<sequence>MTAEDSASSSAERRQQLRQLGHDIKSHLGVVTMGFQALDGVKSDPEEFAEIYAVIQEEGVKPLKESVLALIELACQEPKE</sequence>
<dbReference type="EMBL" id="JAJKFT010000010">
    <property type="protein sequence ID" value="MCC9631702.1"/>
    <property type="molecule type" value="Genomic_DNA"/>
</dbReference>
<keyword evidence="2" id="KW-1185">Reference proteome</keyword>
<dbReference type="RefSeq" id="WP_230224145.1">
    <property type="nucleotide sequence ID" value="NZ_JAJKFT010000010.1"/>
</dbReference>
<gene>
    <name evidence="1" type="ORF">LOC68_25175</name>
</gene>
<organism evidence="1 2">
    <name type="scientific">Blastopirellula sediminis</name>
    <dbReference type="NCBI Taxonomy" id="2894196"/>
    <lineage>
        <taxon>Bacteria</taxon>
        <taxon>Pseudomonadati</taxon>
        <taxon>Planctomycetota</taxon>
        <taxon>Planctomycetia</taxon>
        <taxon>Pirellulales</taxon>
        <taxon>Pirellulaceae</taxon>
        <taxon>Blastopirellula</taxon>
    </lineage>
</organism>
<dbReference type="Proteomes" id="UP001139103">
    <property type="component" value="Unassembled WGS sequence"/>
</dbReference>
<protein>
    <submittedName>
        <fullName evidence="1">Uncharacterized protein</fullName>
    </submittedName>
</protein>
<evidence type="ECO:0000313" key="2">
    <source>
        <dbReference type="Proteomes" id="UP001139103"/>
    </source>
</evidence>
<reference evidence="1" key="1">
    <citation type="submission" date="2021-11" db="EMBL/GenBank/DDBJ databases">
        <title>Genome sequence.</title>
        <authorList>
            <person name="Sun Q."/>
        </authorList>
    </citation>
    <scope>NUCLEOTIDE SEQUENCE</scope>
    <source>
        <strain evidence="1">JC732</strain>
    </source>
</reference>